<name>A0A4R0RPC7_9APHY</name>
<dbReference type="CDD" id="cd02440">
    <property type="entry name" value="AdoMet_MTases"/>
    <property type="match status" value="1"/>
</dbReference>
<gene>
    <name evidence="5" type="ORF">EIP91_000405</name>
</gene>
<dbReference type="EMBL" id="RWJN01000107">
    <property type="protein sequence ID" value="TCD67179.1"/>
    <property type="molecule type" value="Genomic_DNA"/>
</dbReference>
<protein>
    <recommendedName>
        <fullName evidence="4">O-methyltransferase C-terminal domain-containing protein</fullName>
    </recommendedName>
</protein>
<keyword evidence="2" id="KW-0808">Transferase</keyword>
<dbReference type="SUPFAM" id="SSF46785">
    <property type="entry name" value="Winged helix' DNA-binding domain"/>
    <property type="match status" value="1"/>
</dbReference>
<dbReference type="Pfam" id="PF00891">
    <property type="entry name" value="Methyltransf_2"/>
    <property type="match status" value="1"/>
</dbReference>
<dbReference type="GO" id="GO:0032259">
    <property type="term" value="P:methylation"/>
    <property type="evidence" value="ECO:0007669"/>
    <property type="project" value="UniProtKB-KW"/>
</dbReference>
<keyword evidence="6" id="KW-1185">Reference proteome</keyword>
<dbReference type="InterPro" id="IPR029063">
    <property type="entry name" value="SAM-dependent_MTases_sf"/>
</dbReference>
<dbReference type="Gene3D" id="1.10.10.10">
    <property type="entry name" value="Winged helix-like DNA-binding domain superfamily/Winged helix DNA-binding domain"/>
    <property type="match status" value="1"/>
</dbReference>
<dbReference type="SUPFAM" id="SSF53335">
    <property type="entry name" value="S-adenosyl-L-methionine-dependent methyltransferases"/>
    <property type="match status" value="1"/>
</dbReference>
<evidence type="ECO:0000259" key="4">
    <source>
        <dbReference type="Pfam" id="PF00891"/>
    </source>
</evidence>
<dbReference type="OrthoDB" id="2410195at2759"/>
<proteinExistence type="predicted"/>
<dbReference type="InterPro" id="IPR016461">
    <property type="entry name" value="COMT-like"/>
</dbReference>
<dbReference type="GO" id="GO:0008171">
    <property type="term" value="F:O-methyltransferase activity"/>
    <property type="evidence" value="ECO:0007669"/>
    <property type="project" value="InterPro"/>
</dbReference>
<dbReference type="PANTHER" id="PTHR43712">
    <property type="entry name" value="PUTATIVE (AFU_ORTHOLOGUE AFUA_4G14580)-RELATED"/>
    <property type="match status" value="1"/>
</dbReference>
<evidence type="ECO:0000256" key="1">
    <source>
        <dbReference type="ARBA" id="ARBA00022603"/>
    </source>
</evidence>
<feature type="domain" description="O-methyltransferase C-terminal" evidence="4">
    <location>
        <begin position="226"/>
        <end position="396"/>
    </location>
</feature>
<reference evidence="5 6" key="1">
    <citation type="submission" date="2018-11" db="EMBL/GenBank/DDBJ databases">
        <title>Genome assembly of Steccherinum ochraceum LE-BIN_3174, the white-rot fungus of the Steccherinaceae family (The Residual Polyporoid clade, Polyporales, Basidiomycota).</title>
        <authorList>
            <person name="Fedorova T.V."/>
            <person name="Glazunova O.A."/>
            <person name="Landesman E.O."/>
            <person name="Moiseenko K.V."/>
            <person name="Psurtseva N.V."/>
            <person name="Savinova O.S."/>
            <person name="Shakhova N.V."/>
            <person name="Tyazhelova T.V."/>
            <person name="Vasina D.V."/>
        </authorList>
    </citation>
    <scope>NUCLEOTIDE SEQUENCE [LARGE SCALE GENOMIC DNA]</scope>
    <source>
        <strain evidence="5 6">LE-BIN_3174</strain>
    </source>
</reference>
<sequence>MASDLKALRDLIVGSIDNIIAVCEETGKDFPKLNEPVQFSEFTPDGIRNHPKVSDNIAVAVAAAFQLIQTIQSPPVTLTTSAFRHTLPISLGIVERANVAEILRKAGSQGLHVKDIAAQNNIDPKKLARVLRFLATNHWFTEVAPDVFANNLLSSLLDTGKEITPDFREIKHKDSPGLAAIAGYGADEVICALTAWPDVLFDPKVGFSEELNETGLQKALNINNNQWEYYDTPEGRYRSDRFNVAMSGASKLHPPQAVLIGFDWASVPKNGLVVDVGGSRGHVSLEIAKAFPELNFAVEDRPIVIEEAKKYWAENLQSHVDAGKVHFIGCDFFESQPKLPAIPDVFLLRTIIHDWSDKYSVKILSNLRSAAGPNTKLLLIDSIINYACEAESESSLLGKASEPKVPAPLLPNLGGANLLAYEVDIVLGSCLNSGERTIDGYKAIIEAAGWKLVEVRKNPASKIWWPALICVPA</sequence>
<dbReference type="InterPro" id="IPR036390">
    <property type="entry name" value="WH_DNA-bd_sf"/>
</dbReference>
<evidence type="ECO:0000256" key="2">
    <source>
        <dbReference type="ARBA" id="ARBA00022679"/>
    </source>
</evidence>
<dbReference type="PANTHER" id="PTHR43712:SF2">
    <property type="entry name" value="O-METHYLTRANSFERASE CICE"/>
    <property type="match status" value="1"/>
</dbReference>
<dbReference type="Gene3D" id="3.40.50.150">
    <property type="entry name" value="Vaccinia Virus protein VP39"/>
    <property type="match status" value="1"/>
</dbReference>
<dbReference type="PROSITE" id="PS51683">
    <property type="entry name" value="SAM_OMT_II"/>
    <property type="match status" value="1"/>
</dbReference>
<evidence type="ECO:0000313" key="5">
    <source>
        <dbReference type="EMBL" id="TCD67179.1"/>
    </source>
</evidence>
<evidence type="ECO:0000313" key="6">
    <source>
        <dbReference type="Proteomes" id="UP000292702"/>
    </source>
</evidence>
<comment type="caution">
    <text evidence="5">The sequence shown here is derived from an EMBL/GenBank/DDBJ whole genome shotgun (WGS) entry which is preliminary data.</text>
</comment>
<accession>A0A4R0RPC7</accession>
<dbReference type="AlphaFoldDB" id="A0A4R0RPC7"/>
<dbReference type="STRING" id="92696.A0A4R0RPC7"/>
<evidence type="ECO:0000256" key="3">
    <source>
        <dbReference type="ARBA" id="ARBA00022691"/>
    </source>
</evidence>
<dbReference type="InterPro" id="IPR001077">
    <property type="entry name" value="COMT_C"/>
</dbReference>
<keyword evidence="1" id="KW-0489">Methyltransferase</keyword>
<dbReference type="Proteomes" id="UP000292702">
    <property type="component" value="Unassembled WGS sequence"/>
</dbReference>
<dbReference type="InterPro" id="IPR036388">
    <property type="entry name" value="WH-like_DNA-bd_sf"/>
</dbReference>
<keyword evidence="3" id="KW-0949">S-adenosyl-L-methionine</keyword>
<organism evidence="5 6">
    <name type="scientific">Steccherinum ochraceum</name>
    <dbReference type="NCBI Taxonomy" id="92696"/>
    <lineage>
        <taxon>Eukaryota</taxon>
        <taxon>Fungi</taxon>
        <taxon>Dikarya</taxon>
        <taxon>Basidiomycota</taxon>
        <taxon>Agaricomycotina</taxon>
        <taxon>Agaricomycetes</taxon>
        <taxon>Polyporales</taxon>
        <taxon>Steccherinaceae</taxon>
        <taxon>Steccherinum</taxon>
    </lineage>
</organism>